<protein>
    <submittedName>
        <fullName evidence="2">Uncharacterized protein</fullName>
    </submittedName>
</protein>
<dbReference type="EMBL" id="FCNX02000029">
    <property type="protein sequence ID" value="SAL03248.1"/>
    <property type="molecule type" value="Genomic_DNA"/>
</dbReference>
<keyword evidence="1" id="KW-0472">Membrane</keyword>
<evidence type="ECO:0000313" key="2">
    <source>
        <dbReference type="EMBL" id="SAL03248.1"/>
    </source>
</evidence>
<sequence length="63" mass="6975">MIFHVLLGCLLAALACFALAIFEPQTHRGMLKMFKKVAFEWIGGCVLGLILCSGPILDFVLHR</sequence>
<dbReference type="RefSeq" id="WP_061138703.1">
    <property type="nucleotide sequence ID" value="NZ_FCNX02000029.1"/>
</dbReference>
<keyword evidence="1" id="KW-0812">Transmembrane</keyword>
<dbReference type="Proteomes" id="UP000054903">
    <property type="component" value="Unassembled WGS sequence"/>
</dbReference>
<feature type="transmembrane region" description="Helical" evidence="1">
    <location>
        <begin position="38"/>
        <end position="61"/>
    </location>
</feature>
<evidence type="ECO:0000313" key="3">
    <source>
        <dbReference type="Proteomes" id="UP000054903"/>
    </source>
</evidence>
<dbReference type="AlphaFoldDB" id="A0A158E8R6"/>
<organism evidence="2 3">
    <name type="scientific">Caballeronia fortuita</name>
    <dbReference type="NCBI Taxonomy" id="1777138"/>
    <lineage>
        <taxon>Bacteria</taxon>
        <taxon>Pseudomonadati</taxon>
        <taxon>Pseudomonadota</taxon>
        <taxon>Betaproteobacteria</taxon>
        <taxon>Burkholderiales</taxon>
        <taxon>Burkholderiaceae</taxon>
        <taxon>Caballeronia</taxon>
    </lineage>
</organism>
<proteinExistence type="predicted"/>
<dbReference type="STRING" id="1777138.AWB77_06749"/>
<reference evidence="2" key="1">
    <citation type="submission" date="2016-01" db="EMBL/GenBank/DDBJ databases">
        <authorList>
            <person name="Peeters C."/>
        </authorList>
    </citation>
    <scope>NUCLEOTIDE SEQUENCE</scope>
    <source>
        <strain evidence="2">LMG 29320</strain>
    </source>
</reference>
<keyword evidence="3" id="KW-1185">Reference proteome</keyword>
<gene>
    <name evidence="2" type="ORF">AWB77_06749</name>
</gene>
<evidence type="ECO:0000256" key="1">
    <source>
        <dbReference type="SAM" id="Phobius"/>
    </source>
</evidence>
<comment type="caution">
    <text evidence="2">The sequence shown here is derived from an EMBL/GenBank/DDBJ whole genome shotgun (WGS) entry which is preliminary data.</text>
</comment>
<accession>A0A158E8R6</accession>
<name>A0A158E8R6_9BURK</name>
<keyword evidence="1" id="KW-1133">Transmembrane helix</keyword>